<evidence type="ECO:0000313" key="7">
    <source>
        <dbReference type="Proteomes" id="UP000694545"/>
    </source>
</evidence>
<reference evidence="6" key="1">
    <citation type="submission" date="2025-08" db="UniProtKB">
        <authorList>
            <consortium name="Ensembl"/>
        </authorList>
    </citation>
    <scope>IDENTIFICATION</scope>
</reference>
<accession>A0A8D2LJZ0</accession>
<dbReference type="GO" id="GO:0005737">
    <property type="term" value="C:cytoplasm"/>
    <property type="evidence" value="ECO:0007669"/>
    <property type="project" value="TreeGrafter"/>
</dbReference>
<feature type="compositionally biased region" description="Polar residues" evidence="4">
    <location>
        <begin position="195"/>
        <end position="208"/>
    </location>
</feature>
<dbReference type="PANTHER" id="PTHR12447">
    <property type="entry name" value="ANKYRIN REPEAT DOMAIN-CONTAINING PROTEIN 13"/>
    <property type="match status" value="1"/>
</dbReference>
<proteinExistence type="predicted"/>
<dbReference type="InterPro" id="IPR021832">
    <property type="entry name" value="ANKRD13"/>
</dbReference>
<evidence type="ECO:0000256" key="2">
    <source>
        <dbReference type="ARBA" id="ARBA00022737"/>
    </source>
</evidence>
<dbReference type="PANTHER" id="PTHR12447:SF3">
    <property type="entry name" value="ANKYRIN REPEAT DOMAIN-CONTAINING PROTEIN 13B"/>
    <property type="match status" value="1"/>
</dbReference>
<keyword evidence="7" id="KW-1185">Reference proteome</keyword>
<keyword evidence="2" id="KW-0677">Repeat</keyword>
<feature type="domain" description="Ankyrin repeat" evidence="5">
    <location>
        <begin position="45"/>
        <end position="184"/>
    </location>
</feature>
<feature type="region of interest" description="Disordered" evidence="4">
    <location>
        <begin position="171"/>
        <end position="208"/>
    </location>
</feature>
<dbReference type="Ensembl" id="ENSVKKT00000023748.1">
    <property type="protein sequence ID" value="ENSVKKP00000023171.1"/>
    <property type="gene ID" value="ENSVKKG00000014844.1"/>
</dbReference>
<name>A0A8D2LJZ0_VARKO</name>
<organism evidence="6 7">
    <name type="scientific">Varanus komodoensis</name>
    <name type="common">Komodo dragon</name>
    <dbReference type="NCBI Taxonomy" id="61221"/>
    <lineage>
        <taxon>Eukaryota</taxon>
        <taxon>Metazoa</taxon>
        <taxon>Chordata</taxon>
        <taxon>Craniata</taxon>
        <taxon>Vertebrata</taxon>
        <taxon>Euteleostomi</taxon>
        <taxon>Lepidosauria</taxon>
        <taxon>Squamata</taxon>
        <taxon>Bifurcata</taxon>
        <taxon>Unidentata</taxon>
        <taxon>Episquamata</taxon>
        <taxon>Toxicofera</taxon>
        <taxon>Anguimorpha</taxon>
        <taxon>Paleoanguimorpha</taxon>
        <taxon>Varanoidea</taxon>
        <taxon>Varanidae</taxon>
        <taxon>Varanus</taxon>
    </lineage>
</organism>
<evidence type="ECO:0000313" key="6">
    <source>
        <dbReference type="Ensembl" id="ENSVKKP00000023171.1"/>
    </source>
</evidence>
<keyword evidence="3" id="KW-0472">Membrane</keyword>
<evidence type="ECO:0000259" key="5">
    <source>
        <dbReference type="Pfam" id="PF11904"/>
    </source>
</evidence>
<dbReference type="GO" id="GO:0012505">
    <property type="term" value="C:endomembrane system"/>
    <property type="evidence" value="ECO:0007669"/>
    <property type="project" value="UniProtKB-SubCell"/>
</dbReference>
<dbReference type="AlphaFoldDB" id="A0A8D2LJZ0"/>
<dbReference type="Pfam" id="PF11904">
    <property type="entry name" value="ANKRD13_C"/>
    <property type="match status" value="1"/>
</dbReference>
<sequence>LLLSLPQAQDFYIEMRWEFTSWVPLVSKICPSDTYRVWKCGQNLRVDTTLLGFEHMTWQRGNRSFIFRGQDASAVVMEIDHDRRVVYSETLALAAHDREGILAALQPTEEQVMGRLMAPVVTTQLDTRNIAFERSPFFHVLRKVLGGDLWRVPPLQVYGASNVELITRTRTEHLSEQHKGKTKGSPVHLGRCASSRGNPESLPTSAPS</sequence>
<dbReference type="Proteomes" id="UP000694545">
    <property type="component" value="Unplaced"/>
</dbReference>
<protein>
    <submittedName>
        <fullName evidence="6">Ankyrin repeat domain 13B</fullName>
    </submittedName>
</protein>
<dbReference type="InterPro" id="IPR055285">
    <property type="entry name" value="ANKRD13_C"/>
</dbReference>
<evidence type="ECO:0000256" key="1">
    <source>
        <dbReference type="ARBA" id="ARBA00004308"/>
    </source>
</evidence>
<comment type="subcellular location">
    <subcellularLocation>
        <location evidence="1">Endomembrane system</location>
    </subcellularLocation>
</comment>
<reference evidence="6" key="2">
    <citation type="submission" date="2025-09" db="UniProtKB">
        <authorList>
            <consortium name="Ensembl"/>
        </authorList>
    </citation>
    <scope>IDENTIFICATION</scope>
</reference>
<evidence type="ECO:0000256" key="3">
    <source>
        <dbReference type="ARBA" id="ARBA00023136"/>
    </source>
</evidence>
<evidence type="ECO:0000256" key="4">
    <source>
        <dbReference type="SAM" id="MobiDB-lite"/>
    </source>
</evidence>